<dbReference type="Gene3D" id="2.60.200.40">
    <property type="match status" value="1"/>
</dbReference>
<dbReference type="PANTHER" id="PTHR12358:SF31">
    <property type="entry name" value="ACYLGLYCEROL KINASE, MITOCHONDRIAL"/>
    <property type="match status" value="1"/>
</dbReference>
<evidence type="ECO:0000313" key="2">
    <source>
        <dbReference type="EMBL" id="KIP09577.1"/>
    </source>
</evidence>
<dbReference type="SUPFAM" id="SSF111331">
    <property type="entry name" value="NAD kinase/diacylglycerol kinase-like"/>
    <property type="match status" value="1"/>
</dbReference>
<gene>
    <name evidence="2" type="ORF">PHLGIDRAFT_126171</name>
</gene>
<dbReference type="GO" id="GO:0046512">
    <property type="term" value="P:sphingosine biosynthetic process"/>
    <property type="evidence" value="ECO:0007669"/>
    <property type="project" value="TreeGrafter"/>
</dbReference>
<accession>A0A0C3SAX3</accession>
<dbReference type="InterPro" id="IPR055916">
    <property type="entry name" value="DUF7493"/>
</dbReference>
<dbReference type="Gene3D" id="3.40.50.10330">
    <property type="entry name" value="Probable inorganic polyphosphate/atp-NAD kinase, domain 1"/>
    <property type="match status" value="1"/>
</dbReference>
<organism evidence="2 3">
    <name type="scientific">Phlebiopsis gigantea (strain 11061_1 CR5-6)</name>
    <name type="common">White-rot fungus</name>
    <name type="synonym">Peniophora gigantea</name>
    <dbReference type="NCBI Taxonomy" id="745531"/>
    <lineage>
        <taxon>Eukaryota</taxon>
        <taxon>Fungi</taxon>
        <taxon>Dikarya</taxon>
        <taxon>Basidiomycota</taxon>
        <taxon>Agaricomycotina</taxon>
        <taxon>Agaricomycetes</taxon>
        <taxon>Polyporales</taxon>
        <taxon>Phanerochaetaceae</taxon>
        <taxon>Phlebiopsis</taxon>
    </lineage>
</organism>
<proteinExistence type="predicted"/>
<dbReference type="Pfam" id="PF24321">
    <property type="entry name" value="DUF7493"/>
    <property type="match status" value="1"/>
</dbReference>
<dbReference type="InterPro" id="IPR016064">
    <property type="entry name" value="NAD/diacylglycerol_kinase_sf"/>
</dbReference>
<name>A0A0C3SAX3_PHLG1</name>
<dbReference type="AlphaFoldDB" id="A0A0C3SAX3"/>
<keyword evidence="3" id="KW-1185">Reference proteome</keyword>
<dbReference type="HOGENOM" id="CLU_013399_0_0_1"/>
<dbReference type="PANTHER" id="PTHR12358">
    <property type="entry name" value="SPHINGOSINE KINASE"/>
    <property type="match status" value="1"/>
</dbReference>
<dbReference type="OrthoDB" id="3853857at2759"/>
<dbReference type="InterPro" id="IPR001206">
    <property type="entry name" value="Diacylglycerol_kinase_cat_dom"/>
</dbReference>
<dbReference type="InterPro" id="IPR017438">
    <property type="entry name" value="ATP-NAD_kinase_N"/>
</dbReference>
<dbReference type="STRING" id="745531.A0A0C3SAX3"/>
<evidence type="ECO:0000313" key="3">
    <source>
        <dbReference type="Proteomes" id="UP000053257"/>
    </source>
</evidence>
<dbReference type="GO" id="GO:0016020">
    <property type="term" value="C:membrane"/>
    <property type="evidence" value="ECO:0007669"/>
    <property type="project" value="TreeGrafter"/>
</dbReference>
<protein>
    <recommendedName>
        <fullName evidence="1">DAGKc domain-containing protein</fullName>
    </recommendedName>
</protein>
<sequence>MAVAIDPATKVKELSVNSQHGTAPAEFVLTDTSLYVKRPKDPKFPEILAPLRHVLWAETVDGTLEISVVVKKSKKKAALALVHISGKVEGKEEEAKSFADAVLEAAYRGVKKYKHILVLVNPIAGPGKSRQHLVKKIQPILKAARCTHEDIITTHYKHAWEIARELPLDKYDVIATVSGDGIIHEILNGFAEHTQPVRAMQTPLCPIPGGSANALSLNLLGLEEGFDISAATVNAVKGLPMNVDVCSVTQGDKRFFSFMTQAIGLMAELDLGTEHLRFMGDNRFVYGYLRGLLRHKACPVKVSIKAGQSDKQQMLEHLRAGEAAAAQRVVAARGAPAPVVVGEAADVTDPPSTDPGLPPLVHRYEPGAEGWLEFDRPLLYLFGGKGPLVARDLLQFPMSLPDDGYVDIVVQERLTRKEMLKAMDGAEVGKTYWMDSQHYFKAVAYRVEPHNRDSCLSVDGEGYPFEPFEVEVHKGLATLLSPYGVYNVKFSVPDIKKPK</sequence>
<dbReference type="SMART" id="SM00046">
    <property type="entry name" value="DAGKc"/>
    <property type="match status" value="1"/>
</dbReference>
<dbReference type="EMBL" id="KN840464">
    <property type="protein sequence ID" value="KIP09577.1"/>
    <property type="molecule type" value="Genomic_DNA"/>
</dbReference>
<reference evidence="2 3" key="1">
    <citation type="journal article" date="2014" name="PLoS Genet.">
        <title>Analysis of the Phlebiopsis gigantea genome, transcriptome and secretome provides insight into its pioneer colonization strategies of wood.</title>
        <authorList>
            <person name="Hori C."/>
            <person name="Ishida T."/>
            <person name="Igarashi K."/>
            <person name="Samejima M."/>
            <person name="Suzuki H."/>
            <person name="Master E."/>
            <person name="Ferreira P."/>
            <person name="Ruiz-Duenas F.J."/>
            <person name="Held B."/>
            <person name="Canessa P."/>
            <person name="Larrondo L.F."/>
            <person name="Schmoll M."/>
            <person name="Druzhinina I.S."/>
            <person name="Kubicek C.P."/>
            <person name="Gaskell J.A."/>
            <person name="Kersten P."/>
            <person name="St John F."/>
            <person name="Glasner J."/>
            <person name="Sabat G."/>
            <person name="Splinter BonDurant S."/>
            <person name="Syed K."/>
            <person name="Yadav J."/>
            <person name="Mgbeahuruike A.C."/>
            <person name="Kovalchuk A."/>
            <person name="Asiegbu F.O."/>
            <person name="Lackner G."/>
            <person name="Hoffmeister D."/>
            <person name="Rencoret J."/>
            <person name="Gutierrez A."/>
            <person name="Sun H."/>
            <person name="Lindquist E."/>
            <person name="Barry K."/>
            <person name="Riley R."/>
            <person name="Grigoriev I.V."/>
            <person name="Henrissat B."/>
            <person name="Kues U."/>
            <person name="Berka R.M."/>
            <person name="Martinez A.T."/>
            <person name="Covert S.F."/>
            <person name="Blanchette R.A."/>
            <person name="Cullen D."/>
        </authorList>
    </citation>
    <scope>NUCLEOTIDE SEQUENCE [LARGE SCALE GENOMIC DNA]</scope>
    <source>
        <strain evidence="2 3">11061_1 CR5-6</strain>
    </source>
</reference>
<dbReference type="Pfam" id="PF00781">
    <property type="entry name" value="DAGK_cat"/>
    <property type="match status" value="1"/>
</dbReference>
<evidence type="ECO:0000259" key="1">
    <source>
        <dbReference type="PROSITE" id="PS50146"/>
    </source>
</evidence>
<dbReference type="PROSITE" id="PS50146">
    <property type="entry name" value="DAGK"/>
    <property type="match status" value="1"/>
</dbReference>
<dbReference type="GO" id="GO:0016773">
    <property type="term" value="F:phosphotransferase activity, alcohol group as acceptor"/>
    <property type="evidence" value="ECO:0007669"/>
    <property type="project" value="UniProtKB-ARBA"/>
</dbReference>
<dbReference type="GO" id="GO:0001727">
    <property type="term" value="F:lipid kinase activity"/>
    <property type="evidence" value="ECO:0007669"/>
    <property type="project" value="UniProtKB-ARBA"/>
</dbReference>
<dbReference type="GO" id="GO:0005737">
    <property type="term" value="C:cytoplasm"/>
    <property type="evidence" value="ECO:0007669"/>
    <property type="project" value="TreeGrafter"/>
</dbReference>
<dbReference type="Proteomes" id="UP000053257">
    <property type="component" value="Unassembled WGS sequence"/>
</dbReference>
<feature type="domain" description="DAGKc" evidence="1">
    <location>
        <begin position="111"/>
        <end position="252"/>
    </location>
</feature>
<dbReference type="InterPro" id="IPR050187">
    <property type="entry name" value="Lipid_Phosphate_FormReg"/>
</dbReference>